<gene>
    <name evidence="12" type="primary">diras1b</name>
</gene>
<keyword evidence="3" id="KW-0488">Methylation</keyword>
<dbReference type="PRINTS" id="PR00449">
    <property type="entry name" value="RASTRNSFRMNG"/>
</dbReference>
<dbReference type="NCBIfam" id="TIGR00231">
    <property type="entry name" value="small_GTP"/>
    <property type="match status" value="1"/>
</dbReference>
<keyword evidence="6" id="KW-0472">Membrane</keyword>
<dbReference type="InterPro" id="IPR027417">
    <property type="entry name" value="P-loop_NTPase"/>
</dbReference>
<evidence type="ECO:0000256" key="3">
    <source>
        <dbReference type="ARBA" id="ARBA00022481"/>
    </source>
</evidence>
<keyword evidence="7" id="KW-0449">Lipoprotein</keyword>
<dbReference type="InterPro" id="IPR001806">
    <property type="entry name" value="Small_GTPase"/>
</dbReference>
<evidence type="ECO:0000256" key="2">
    <source>
        <dbReference type="ARBA" id="ARBA00022475"/>
    </source>
</evidence>
<dbReference type="SMART" id="SM00175">
    <property type="entry name" value="RAB"/>
    <property type="match status" value="1"/>
</dbReference>
<dbReference type="AlphaFoldDB" id="A0A8C5GFX8"/>
<dbReference type="FunFam" id="3.40.50.300:FF:000303">
    <property type="entry name" value="GTP-binding protein Di-Ras2"/>
    <property type="match status" value="1"/>
</dbReference>
<feature type="compositionally biased region" description="Basic and acidic residues" evidence="11">
    <location>
        <begin position="166"/>
        <end position="179"/>
    </location>
</feature>
<name>A0A8C5GFX8_GOUWI</name>
<dbReference type="PROSITE" id="PS51421">
    <property type="entry name" value="RAS"/>
    <property type="match status" value="1"/>
</dbReference>
<evidence type="ECO:0000256" key="11">
    <source>
        <dbReference type="SAM" id="MobiDB-lite"/>
    </source>
</evidence>
<reference evidence="12" key="3">
    <citation type="submission" date="2025-09" db="UniProtKB">
        <authorList>
            <consortium name="Ensembl"/>
        </authorList>
    </citation>
    <scope>IDENTIFICATION</scope>
</reference>
<evidence type="ECO:0000256" key="4">
    <source>
        <dbReference type="ARBA" id="ARBA00022741"/>
    </source>
</evidence>
<dbReference type="GO" id="GO:0007165">
    <property type="term" value="P:signal transduction"/>
    <property type="evidence" value="ECO:0007669"/>
    <property type="project" value="InterPro"/>
</dbReference>
<dbReference type="Ensembl" id="ENSGWIT00000032428.1">
    <property type="protein sequence ID" value="ENSGWIP00000029715.1"/>
    <property type="gene ID" value="ENSGWIG00000015522.1"/>
</dbReference>
<comment type="similarity">
    <text evidence="10">Belongs to the small GTPase superfamily. Di-Ras family.</text>
</comment>
<dbReference type="Gene3D" id="3.40.50.300">
    <property type="entry name" value="P-loop containing nucleotide triphosphate hydrolases"/>
    <property type="match status" value="1"/>
</dbReference>
<sequence>MPEQSNDYRVVVFGAGGVGKSSLVLRFVKGNLQGPPTSPRVCTLQITDTTGSHQFPAMQRLSISKGHAFILVYSITSKQSLEELKPIYQQVLAIKGNVEAIPIMLVGNKSDETQREVETKDGEAQANQWKCAFMETSAKTNHNVTELFQELLNLDKKRNMSLNIDGKRSGKQSRAERLKGKCTLM</sequence>
<dbReference type="InterPro" id="IPR020849">
    <property type="entry name" value="Small_GTPase_Ras-type"/>
</dbReference>
<dbReference type="InterPro" id="IPR005225">
    <property type="entry name" value="Small_GTP-bd"/>
</dbReference>
<evidence type="ECO:0000256" key="5">
    <source>
        <dbReference type="ARBA" id="ARBA00023134"/>
    </source>
</evidence>
<feature type="region of interest" description="Disordered" evidence="11">
    <location>
        <begin position="166"/>
        <end position="185"/>
    </location>
</feature>
<evidence type="ECO:0000256" key="8">
    <source>
        <dbReference type="ARBA" id="ARBA00023289"/>
    </source>
</evidence>
<organism evidence="12 13">
    <name type="scientific">Gouania willdenowi</name>
    <name type="common">Blunt-snouted clingfish</name>
    <name type="synonym">Lepadogaster willdenowi</name>
    <dbReference type="NCBI Taxonomy" id="441366"/>
    <lineage>
        <taxon>Eukaryota</taxon>
        <taxon>Metazoa</taxon>
        <taxon>Chordata</taxon>
        <taxon>Craniata</taxon>
        <taxon>Vertebrata</taxon>
        <taxon>Euteleostomi</taxon>
        <taxon>Actinopterygii</taxon>
        <taxon>Neopterygii</taxon>
        <taxon>Teleostei</taxon>
        <taxon>Neoteleostei</taxon>
        <taxon>Acanthomorphata</taxon>
        <taxon>Ovalentaria</taxon>
        <taxon>Blenniimorphae</taxon>
        <taxon>Blenniiformes</taxon>
        <taxon>Gobiesocoidei</taxon>
        <taxon>Gobiesocidae</taxon>
        <taxon>Gobiesocinae</taxon>
        <taxon>Gouania</taxon>
    </lineage>
</organism>
<evidence type="ECO:0000313" key="13">
    <source>
        <dbReference type="Proteomes" id="UP000694680"/>
    </source>
</evidence>
<keyword evidence="4" id="KW-0547">Nucleotide-binding</keyword>
<evidence type="ECO:0000256" key="6">
    <source>
        <dbReference type="ARBA" id="ARBA00023136"/>
    </source>
</evidence>
<dbReference type="Pfam" id="PF00071">
    <property type="entry name" value="Ras"/>
    <property type="match status" value="1"/>
</dbReference>
<dbReference type="SMART" id="SM00174">
    <property type="entry name" value="RHO"/>
    <property type="match status" value="1"/>
</dbReference>
<comment type="function">
    <text evidence="9">Displays low GTPase activity and exists predominantly in the GTP-bound form.</text>
</comment>
<keyword evidence="5" id="KW-0342">GTP-binding</keyword>
<evidence type="ECO:0000256" key="10">
    <source>
        <dbReference type="ARBA" id="ARBA00061515"/>
    </source>
</evidence>
<evidence type="ECO:0000313" key="12">
    <source>
        <dbReference type="Ensembl" id="ENSGWIP00000029715.1"/>
    </source>
</evidence>
<dbReference type="GO" id="GO:0005886">
    <property type="term" value="C:plasma membrane"/>
    <property type="evidence" value="ECO:0007669"/>
    <property type="project" value="UniProtKB-SubCell"/>
</dbReference>
<proteinExistence type="inferred from homology"/>
<evidence type="ECO:0000256" key="9">
    <source>
        <dbReference type="ARBA" id="ARBA00055536"/>
    </source>
</evidence>
<dbReference type="GO" id="GO:0003924">
    <property type="term" value="F:GTPase activity"/>
    <property type="evidence" value="ECO:0007669"/>
    <property type="project" value="InterPro"/>
</dbReference>
<dbReference type="SMART" id="SM00173">
    <property type="entry name" value="RAS"/>
    <property type="match status" value="1"/>
</dbReference>
<comment type="subcellular location">
    <subcellularLocation>
        <location evidence="1">Cell membrane</location>
        <topology evidence="1">Lipid-anchor</topology>
        <orientation evidence="1">Cytoplasmic side</orientation>
    </subcellularLocation>
</comment>
<reference evidence="12" key="2">
    <citation type="submission" date="2025-08" db="UniProtKB">
        <authorList>
            <consortium name="Ensembl"/>
        </authorList>
    </citation>
    <scope>IDENTIFICATION</scope>
</reference>
<protein>
    <submittedName>
        <fullName evidence="12">GTP-binding protein Di-Ras1-like</fullName>
    </submittedName>
</protein>
<reference evidence="12" key="1">
    <citation type="submission" date="2020-06" db="EMBL/GenBank/DDBJ databases">
        <authorList>
            <consortium name="Wellcome Sanger Institute Data Sharing"/>
        </authorList>
    </citation>
    <scope>NUCLEOTIDE SEQUENCE [LARGE SCALE GENOMIC DNA]</scope>
</reference>
<evidence type="ECO:0000256" key="7">
    <source>
        <dbReference type="ARBA" id="ARBA00023288"/>
    </source>
</evidence>
<dbReference type="Proteomes" id="UP000694680">
    <property type="component" value="Chromosome 22"/>
</dbReference>
<evidence type="ECO:0000256" key="1">
    <source>
        <dbReference type="ARBA" id="ARBA00004342"/>
    </source>
</evidence>
<keyword evidence="13" id="KW-1185">Reference proteome</keyword>
<dbReference type="SUPFAM" id="SSF52540">
    <property type="entry name" value="P-loop containing nucleoside triphosphate hydrolases"/>
    <property type="match status" value="1"/>
</dbReference>
<accession>A0A8C5GFX8</accession>
<keyword evidence="8" id="KW-0636">Prenylation</keyword>
<dbReference type="PROSITE" id="PS51419">
    <property type="entry name" value="RAB"/>
    <property type="match status" value="1"/>
</dbReference>
<keyword evidence="2" id="KW-1003">Cell membrane</keyword>
<dbReference type="PANTHER" id="PTHR24070">
    <property type="entry name" value="RAS, DI-RAS, AND RHEB FAMILY MEMBERS OF SMALL GTPASE SUPERFAMILY"/>
    <property type="match status" value="1"/>
</dbReference>
<dbReference type="GO" id="GO:0005525">
    <property type="term" value="F:GTP binding"/>
    <property type="evidence" value="ECO:0007669"/>
    <property type="project" value="UniProtKB-KW"/>
</dbReference>